<protein>
    <submittedName>
        <fullName evidence="1">Uncharacterized protein</fullName>
    </submittedName>
</protein>
<dbReference type="HOGENOM" id="CLU_2491948_0_0_4"/>
<accession>R4X048</accession>
<name>R4X048_9BURK</name>
<organism evidence="1 2">
    <name type="scientific">Caballeronia insecticola</name>
    <dbReference type="NCBI Taxonomy" id="758793"/>
    <lineage>
        <taxon>Bacteria</taxon>
        <taxon>Pseudomonadati</taxon>
        <taxon>Pseudomonadota</taxon>
        <taxon>Betaproteobacteria</taxon>
        <taxon>Burkholderiales</taxon>
        <taxon>Burkholderiaceae</taxon>
        <taxon>Caballeronia</taxon>
    </lineage>
</organism>
<keyword evidence="2" id="KW-1185">Reference proteome</keyword>
<reference evidence="1 2" key="2">
    <citation type="journal article" date="2018" name="Int. J. Syst. Evol. Microbiol.">
        <title>Burkholderia insecticola sp. nov., a gut symbiotic bacterium of the bean bug Riptortus pedestris.</title>
        <authorList>
            <person name="Takeshita K."/>
            <person name="Tamaki H."/>
            <person name="Ohbayashi T."/>
            <person name="Meng X.-Y."/>
            <person name="Sone T."/>
            <person name="Mitani Y."/>
            <person name="Peeters C."/>
            <person name="Kikuchi Y."/>
            <person name="Vandamme P."/>
        </authorList>
    </citation>
    <scope>NUCLEOTIDE SEQUENCE [LARGE SCALE GENOMIC DNA]</scope>
    <source>
        <strain evidence="1">RPE64</strain>
    </source>
</reference>
<reference evidence="1 2" key="1">
    <citation type="journal article" date="2013" name="Genome Announc.">
        <title>Complete Genome Sequence of Burkholderia sp. Strain RPE64, Bacterial Symbiont of the Bean Bug Riptortus pedestris.</title>
        <authorList>
            <person name="Shibata T.F."/>
            <person name="Maeda T."/>
            <person name="Nikoh N."/>
            <person name="Yamaguchi K."/>
            <person name="Oshima K."/>
            <person name="Hattori M."/>
            <person name="Nishiyama T."/>
            <person name="Hasebe M."/>
            <person name="Fukatsu T."/>
            <person name="Kikuchi Y."/>
            <person name="Shigenobu S."/>
        </authorList>
    </citation>
    <scope>NUCLEOTIDE SEQUENCE [LARGE SCALE GENOMIC DNA]</scope>
</reference>
<dbReference type="RefSeq" id="WP_016354682.1">
    <property type="nucleotide sequence ID" value="NC_021294.1"/>
</dbReference>
<proteinExistence type="predicted"/>
<dbReference type="EMBL" id="AP013059">
    <property type="protein sequence ID" value="BAN25251.1"/>
    <property type="molecule type" value="Genomic_DNA"/>
</dbReference>
<evidence type="ECO:0000313" key="1">
    <source>
        <dbReference type="EMBL" id="BAN25251.1"/>
    </source>
</evidence>
<dbReference type="KEGG" id="buo:BRPE64_BCDS05900"/>
<gene>
    <name evidence="1" type="ORF">BRPE64_BCDS05900</name>
</gene>
<evidence type="ECO:0000313" key="2">
    <source>
        <dbReference type="Proteomes" id="UP000013966"/>
    </source>
</evidence>
<dbReference type="OrthoDB" id="8538070at2"/>
<dbReference type="Proteomes" id="UP000013966">
    <property type="component" value="Chromosome 2"/>
</dbReference>
<dbReference type="PATRIC" id="fig|758793.3.peg.3496"/>
<dbReference type="STRING" id="758793.BRPE64_BCDS05900"/>
<sequence>MRSTKAISAVERLKTRTGNAQYAAVSMPGGLFYLVERTAAGSTKLSEPMPMDAFVAFVNARDPAKPRKVSKFDLALEEQIGRSGRKSSAGQEE</sequence>
<dbReference type="AlphaFoldDB" id="R4X048"/>